<dbReference type="Pfam" id="PF10502">
    <property type="entry name" value="Peptidase_S26"/>
    <property type="match status" value="1"/>
</dbReference>
<reference evidence="11 12" key="1">
    <citation type="submission" date="2018-02" db="EMBL/GenBank/DDBJ databases">
        <title>Complete genome sequencing of Faecalibacterium prausnitzii strains isolated from the human gut.</title>
        <authorList>
            <person name="Fitzgerald B.C."/>
            <person name="Shkoporov A.N."/>
            <person name="Ross P.R."/>
            <person name="Hill C."/>
        </authorList>
    </citation>
    <scope>NUCLEOTIDE SEQUENCE [LARGE SCALE GENOMIC DNA]</scope>
    <source>
        <strain evidence="11 12">APC942/8-14-2</strain>
    </source>
</reference>
<dbReference type="Gene3D" id="2.10.109.10">
    <property type="entry name" value="Umud Fragment, subunit A"/>
    <property type="match status" value="1"/>
</dbReference>
<dbReference type="InterPro" id="IPR019757">
    <property type="entry name" value="Pept_S26A_signal_pept_1_Lys-AS"/>
</dbReference>
<dbReference type="PANTHER" id="PTHR43390">
    <property type="entry name" value="SIGNAL PEPTIDASE I"/>
    <property type="match status" value="1"/>
</dbReference>
<keyword evidence="8" id="KW-0812">Transmembrane</keyword>
<evidence type="ECO:0000256" key="2">
    <source>
        <dbReference type="ARBA" id="ARBA00004401"/>
    </source>
</evidence>
<evidence type="ECO:0000256" key="7">
    <source>
        <dbReference type="PIRSR" id="PIRSR600223-1"/>
    </source>
</evidence>
<evidence type="ECO:0000256" key="8">
    <source>
        <dbReference type="RuleBase" id="RU003993"/>
    </source>
</evidence>
<feature type="active site" evidence="7">
    <location>
        <position position="53"/>
    </location>
</feature>
<feature type="active site" evidence="7">
    <location>
        <position position="93"/>
    </location>
</feature>
<dbReference type="InterPro" id="IPR019756">
    <property type="entry name" value="Pept_S26A_signal_pept_1_Ser-AS"/>
</dbReference>
<accession>A0A329TQX2</accession>
<dbReference type="CDD" id="cd06530">
    <property type="entry name" value="S26_SPase_I"/>
    <property type="match status" value="1"/>
</dbReference>
<evidence type="ECO:0000256" key="9">
    <source>
        <dbReference type="RuleBase" id="RU362042"/>
    </source>
</evidence>
<evidence type="ECO:0000256" key="6">
    <source>
        <dbReference type="ARBA" id="ARBA00022801"/>
    </source>
</evidence>
<comment type="catalytic activity">
    <reaction evidence="1 8">
        <text>Cleavage of hydrophobic, N-terminal signal or leader sequences from secreted and periplasmic proteins.</text>
        <dbReference type="EC" id="3.4.21.89"/>
    </reaction>
</comment>
<evidence type="ECO:0000313" key="11">
    <source>
        <dbReference type="EMBL" id="RAW52287.1"/>
    </source>
</evidence>
<dbReference type="Proteomes" id="UP000251634">
    <property type="component" value="Unassembled WGS sequence"/>
</dbReference>
<dbReference type="PRINTS" id="PR00727">
    <property type="entry name" value="LEADERPTASE"/>
</dbReference>
<name>A0A329TQX2_9FIRM</name>
<dbReference type="PROSITE" id="PS00501">
    <property type="entry name" value="SPASE_I_1"/>
    <property type="match status" value="1"/>
</dbReference>
<evidence type="ECO:0000256" key="1">
    <source>
        <dbReference type="ARBA" id="ARBA00000677"/>
    </source>
</evidence>
<protein>
    <recommendedName>
        <fullName evidence="4 8">Signal peptidase I</fullName>
        <ecNumber evidence="4 8">3.4.21.89</ecNumber>
    </recommendedName>
</protein>
<dbReference type="PROSITE" id="PS00761">
    <property type="entry name" value="SPASE_I_3"/>
    <property type="match status" value="1"/>
</dbReference>
<dbReference type="InterPro" id="IPR019758">
    <property type="entry name" value="Pept_S26A_signal_pept_1_CS"/>
</dbReference>
<dbReference type="SUPFAM" id="SSF51306">
    <property type="entry name" value="LexA/Signal peptidase"/>
    <property type="match status" value="1"/>
</dbReference>
<dbReference type="InterPro" id="IPR036286">
    <property type="entry name" value="LexA/Signal_pep-like_sf"/>
</dbReference>
<organism evidence="11 12">
    <name type="scientific">Faecalibacterium prausnitzii</name>
    <dbReference type="NCBI Taxonomy" id="853"/>
    <lineage>
        <taxon>Bacteria</taxon>
        <taxon>Bacillati</taxon>
        <taxon>Bacillota</taxon>
        <taxon>Clostridia</taxon>
        <taxon>Eubacteriales</taxon>
        <taxon>Oscillospiraceae</taxon>
        <taxon>Faecalibacterium</taxon>
    </lineage>
</organism>
<dbReference type="RefSeq" id="WP_022257135.1">
    <property type="nucleotide sequence ID" value="NZ_DAWEON010000006.1"/>
</dbReference>
<evidence type="ECO:0000256" key="5">
    <source>
        <dbReference type="ARBA" id="ARBA00022670"/>
    </source>
</evidence>
<dbReference type="PROSITE" id="PS00760">
    <property type="entry name" value="SPASE_I_2"/>
    <property type="match status" value="1"/>
</dbReference>
<evidence type="ECO:0000313" key="12">
    <source>
        <dbReference type="Proteomes" id="UP000251634"/>
    </source>
</evidence>
<comment type="similarity">
    <text evidence="3 9">Belongs to the peptidase S26 family.</text>
</comment>
<evidence type="ECO:0000259" key="10">
    <source>
        <dbReference type="Pfam" id="PF10502"/>
    </source>
</evidence>
<keyword evidence="8" id="KW-0472">Membrane</keyword>
<keyword evidence="5 8" id="KW-0645">Protease</keyword>
<comment type="caution">
    <text evidence="11">The sequence shown here is derived from an EMBL/GenBank/DDBJ whole genome shotgun (WGS) entry which is preliminary data.</text>
</comment>
<dbReference type="GO" id="GO:0005886">
    <property type="term" value="C:plasma membrane"/>
    <property type="evidence" value="ECO:0007669"/>
    <property type="project" value="UniProtKB-SubCell"/>
</dbReference>
<feature type="transmembrane region" description="Helical" evidence="8">
    <location>
        <begin position="25"/>
        <end position="44"/>
    </location>
</feature>
<evidence type="ECO:0000256" key="4">
    <source>
        <dbReference type="ARBA" id="ARBA00013208"/>
    </source>
</evidence>
<comment type="subcellular location">
    <subcellularLocation>
        <location evidence="2">Cell membrane</location>
        <topology evidence="2">Single-pass type II membrane protein</topology>
    </subcellularLocation>
    <subcellularLocation>
        <location evidence="9">Membrane</location>
        <topology evidence="9">Single-pass type II membrane protein</topology>
    </subcellularLocation>
</comment>
<dbReference type="PANTHER" id="PTHR43390:SF1">
    <property type="entry name" value="CHLOROPLAST PROCESSING PEPTIDASE"/>
    <property type="match status" value="1"/>
</dbReference>
<dbReference type="GO" id="GO:0004252">
    <property type="term" value="F:serine-type endopeptidase activity"/>
    <property type="evidence" value="ECO:0007669"/>
    <property type="project" value="InterPro"/>
</dbReference>
<evidence type="ECO:0000256" key="3">
    <source>
        <dbReference type="ARBA" id="ARBA00009370"/>
    </source>
</evidence>
<dbReference type="GO" id="GO:0006465">
    <property type="term" value="P:signal peptide processing"/>
    <property type="evidence" value="ECO:0007669"/>
    <property type="project" value="InterPro"/>
</dbReference>
<keyword evidence="6 8" id="KW-0378">Hydrolase</keyword>
<feature type="domain" description="Peptidase S26" evidence="10">
    <location>
        <begin position="23"/>
        <end position="179"/>
    </location>
</feature>
<dbReference type="InterPro" id="IPR000223">
    <property type="entry name" value="Pept_S26A_signal_pept_1"/>
</dbReference>
<dbReference type="EC" id="3.4.21.89" evidence="4 8"/>
<dbReference type="NCBIfam" id="TIGR02227">
    <property type="entry name" value="sigpep_I_bact"/>
    <property type="match status" value="1"/>
</dbReference>
<dbReference type="GO" id="GO:0009003">
    <property type="term" value="F:signal peptidase activity"/>
    <property type="evidence" value="ECO:0007669"/>
    <property type="project" value="UniProtKB-EC"/>
</dbReference>
<dbReference type="InterPro" id="IPR019533">
    <property type="entry name" value="Peptidase_S26"/>
</dbReference>
<gene>
    <name evidence="11" type="primary">lepB</name>
    <name evidence="11" type="ORF">C4N25_02460</name>
</gene>
<dbReference type="EMBL" id="PRKZ01000001">
    <property type="protein sequence ID" value="RAW52287.1"/>
    <property type="molecule type" value="Genomic_DNA"/>
</dbReference>
<proteinExistence type="inferred from homology"/>
<keyword evidence="8" id="KW-1133">Transmembrane helix</keyword>
<sequence length="189" mass="20838">MDEQVCPAAQPKAGKPLRGQNLMEWYEALISAALVLVLVFSFFFRIIQVDGESMVPTLDNGDKLIVWGAGYEPQRGDVVIVDSYTSYGKPLVKRVIAKGGDTIRIDYSTGAVTVNGELLQEDYIAEPTYLGYDVEFPYTVPEGTVFVMGDNRNASLDSRSSYVGCIDERDILGKVLLCFLPFSDFGVVK</sequence>
<dbReference type="AlphaFoldDB" id="A0A329TQX2"/>